<organism evidence="1 2">
    <name type="scientific">Streptomyces polygonati</name>
    <dbReference type="NCBI Taxonomy" id="1617087"/>
    <lineage>
        <taxon>Bacteria</taxon>
        <taxon>Bacillati</taxon>
        <taxon>Actinomycetota</taxon>
        <taxon>Actinomycetes</taxon>
        <taxon>Kitasatosporales</taxon>
        <taxon>Streptomycetaceae</taxon>
        <taxon>Streptomyces</taxon>
    </lineage>
</organism>
<evidence type="ECO:0000313" key="1">
    <source>
        <dbReference type="EMBL" id="MFC4030897.1"/>
    </source>
</evidence>
<comment type="caution">
    <text evidence="1">The sequence shown here is derived from an EMBL/GenBank/DDBJ whole genome shotgun (WGS) entry which is preliminary data.</text>
</comment>
<keyword evidence="2" id="KW-1185">Reference proteome</keyword>
<gene>
    <name evidence="1" type="ORF">ACFO3J_05365</name>
</gene>
<accession>A0ABV8HIM7</accession>
<dbReference type="EMBL" id="JBHSBB010000005">
    <property type="protein sequence ID" value="MFC4030897.1"/>
    <property type="molecule type" value="Genomic_DNA"/>
</dbReference>
<dbReference type="RefSeq" id="WP_386426577.1">
    <property type="nucleotide sequence ID" value="NZ_JBHSBB010000005.1"/>
</dbReference>
<proteinExistence type="predicted"/>
<evidence type="ECO:0000313" key="2">
    <source>
        <dbReference type="Proteomes" id="UP001595765"/>
    </source>
</evidence>
<dbReference type="Proteomes" id="UP001595765">
    <property type="component" value="Unassembled WGS sequence"/>
</dbReference>
<sequence length="144" mass="15828">MSTLRQGPVMAVDGHVELSRDDFADFVSKYAPTGALDSDVYLEPLLAGWLFAGLGIESTAAQYDHFLQAVVSITDAILKGSLSLNYRGAELEPHERRMIGLQDPTLGANVLSRMGYDQIVHQTLEGRRSEELRALLNDAQVKQP</sequence>
<protein>
    <submittedName>
        <fullName evidence="1">Uncharacterized protein</fullName>
    </submittedName>
</protein>
<reference evidence="2" key="1">
    <citation type="journal article" date="2019" name="Int. J. Syst. Evol. Microbiol.">
        <title>The Global Catalogue of Microorganisms (GCM) 10K type strain sequencing project: providing services to taxonomists for standard genome sequencing and annotation.</title>
        <authorList>
            <consortium name="The Broad Institute Genomics Platform"/>
            <consortium name="The Broad Institute Genome Sequencing Center for Infectious Disease"/>
            <person name="Wu L."/>
            <person name="Ma J."/>
        </authorList>
    </citation>
    <scope>NUCLEOTIDE SEQUENCE [LARGE SCALE GENOMIC DNA]</scope>
    <source>
        <strain evidence="2">CGMCC 4.7237</strain>
    </source>
</reference>
<name>A0ABV8HIM7_9ACTN</name>